<dbReference type="EMBL" id="CP072384">
    <property type="protein sequence ID" value="QUC09608.1"/>
    <property type="molecule type" value="Genomic_DNA"/>
</dbReference>
<evidence type="ECO:0000313" key="2">
    <source>
        <dbReference type="EMBL" id="QUC09608.1"/>
    </source>
</evidence>
<dbReference type="SUPFAM" id="SSF46785">
    <property type="entry name" value="Winged helix' DNA-binding domain"/>
    <property type="match status" value="1"/>
</dbReference>
<dbReference type="InterPro" id="IPR036388">
    <property type="entry name" value="WH-like_DNA-bd_sf"/>
</dbReference>
<protein>
    <submittedName>
        <fullName evidence="2">MarR family transcriptional regulator</fullName>
    </submittedName>
</protein>
<feature type="domain" description="HTH marR-type" evidence="1">
    <location>
        <begin position="11"/>
        <end position="141"/>
    </location>
</feature>
<accession>A0ABX7YAC8</accession>
<dbReference type="Pfam" id="PF01047">
    <property type="entry name" value="MarR"/>
    <property type="match status" value="1"/>
</dbReference>
<evidence type="ECO:0000259" key="1">
    <source>
        <dbReference type="PROSITE" id="PS50995"/>
    </source>
</evidence>
<gene>
    <name evidence="2" type="ORF">J5A65_04480</name>
</gene>
<dbReference type="PANTHER" id="PTHR33164">
    <property type="entry name" value="TRANSCRIPTIONAL REGULATOR, MARR FAMILY"/>
    <property type="match status" value="1"/>
</dbReference>
<name>A0ABX7YAC8_9ACTN</name>
<reference evidence="2 3" key="1">
    <citation type="submission" date="2021-03" db="EMBL/GenBank/DDBJ databases">
        <title>Human Oral Microbial Genomes.</title>
        <authorList>
            <person name="Johnston C.D."/>
            <person name="Chen T."/>
            <person name="Dewhirst F.E."/>
        </authorList>
    </citation>
    <scope>NUCLEOTIDE SEQUENCE [LARGE SCALE GENOMIC DNA]</scope>
    <source>
        <strain evidence="2 3">DSMZ 100122</strain>
    </source>
</reference>
<dbReference type="PANTHER" id="PTHR33164:SF43">
    <property type="entry name" value="HTH-TYPE TRANSCRIPTIONAL REPRESSOR YETL"/>
    <property type="match status" value="1"/>
</dbReference>
<dbReference type="Gene3D" id="1.10.10.10">
    <property type="entry name" value="Winged helix-like DNA-binding domain superfamily/Winged helix DNA-binding domain"/>
    <property type="match status" value="1"/>
</dbReference>
<dbReference type="SMART" id="SM00347">
    <property type="entry name" value="HTH_MARR"/>
    <property type="match status" value="1"/>
</dbReference>
<dbReference type="InterPro" id="IPR039422">
    <property type="entry name" value="MarR/SlyA-like"/>
</dbReference>
<dbReference type="InterPro" id="IPR000835">
    <property type="entry name" value="HTH_MarR-typ"/>
</dbReference>
<keyword evidence="3" id="KW-1185">Reference proteome</keyword>
<dbReference type="Proteomes" id="UP000678513">
    <property type="component" value="Chromosome"/>
</dbReference>
<proteinExistence type="predicted"/>
<dbReference type="PROSITE" id="PS50995">
    <property type="entry name" value="HTH_MARR_2"/>
    <property type="match status" value="1"/>
</dbReference>
<dbReference type="InterPro" id="IPR036390">
    <property type="entry name" value="WH_DNA-bd_sf"/>
</dbReference>
<organism evidence="2 3">
    <name type="scientific">Arachnia rubra</name>
    <dbReference type="NCBI Taxonomy" id="1547448"/>
    <lineage>
        <taxon>Bacteria</taxon>
        <taxon>Bacillati</taxon>
        <taxon>Actinomycetota</taxon>
        <taxon>Actinomycetes</taxon>
        <taxon>Propionibacteriales</taxon>
        <taxon>Propionibacteriaceae</taxon>
        <taxon>Arachnia</taxon>
    </lineage>
</organism>
<evidence type="ECO:0000313" key="3">
    <source>
        <dbReference type="Proteomes" id="UP000678513"/>
    </source>
</evidence>
<sequence length="161" mass="17912">MGMHAVGQRTTKAAILALRRLNAAFATSNRAVGAKLGIKDSDLAILDCVNQEGPQTPTELARRTRTHIATMTGILARLERDGWIERRHTNTDRRSVQIHAIAIHRLTDTYARANERLNRLLGSWDPDQLKTLIDFLTDASSIVTECADHIAQEPVASKTHR</sequence>